<dbReference type="SUPFAM" id="SSF51430">
    <property type="entry name" value="NAD(P)-linked oxidoreductase"/>
    <property type="match status" value="1"/>
</dbReference>
<dbReference type="InterPro" id="IPR020471">
    <property type="entry name" value="AKR"/>
</dbReference>
<feature type="domain" description="NADP-dependent oxidoreductase" evidence="1">
    <location>
        <begin position="14"/>
        <end position="304"/>
    </location>
</feature>
<dbReference type="AlphaFoldDB" id="A0A6J7K297"/>
<dbReference type="InterPro" id="IPR023210">
    <property type="entry name" value="NADP_OxRdtase_dom"/>
</dbReference>
<name>A0A6J7K297_9ZZZZ</name>
<organism evidence="2">
    <name type="scientific">freshwater metagenome</name>
    <dbReference type="NCBI Taxonomy" id="449393"/>
    <lineage>
        <taxon>unclassified sequences</taxon>
        <taxon>metagenomes</taxon>
        <taxon>ecological metagenomes</taxon>
    </lineage>
</organism>
<evidence type="ECO:0000313" key="3">
    <source>
        <dbReference type="EMBL" id="CAB5041204.1"/>
    </source>
</evidence>
<accession>A0A6J7K297</accession>
<dbReference type="CDD" id="cd19081">
    <property type="entry name" value="AKR_AKR9C1"/>
    <property type="match status" value="1"/>
</dbReference>
<evidence type="ECO:0000259" key="1">
    <source>
        <dbReference type="Pfam" id="PF00248"/>
    </source>
</evidence>
<dbReference type="EMBL" id="CAFBND010000065">
    <property type="protein sequence ID" value="CAB4948462.1"/>
    <property type="molecule type" value="Genomic_DNA"/>
</dbReference>
<dbReference type="EMBL" id="CAFBPU010000096">
    <property type="protein sequence ID" value="CAB5041204.1"/>
    <property type="molecule type" value="Genomic_DNA"/>
</dbReference>
<dbReference type="GO" id="GO:0005829">
    <property type="term" value="C:cytosol"/>
    <property type="evidence" value="ECO:0007669"/>
    <property type="project" value="TreeGrafter"/>
</dbReference>
<dbReference type="PANTHER" id="PTHR43364:SF6">
    <property type="entry name" value="OXIDOREDUCTASE-RELATED"/>
    <property type="match status" value="1"/>
</dbReference>
<dbReference type="InterPro" id="IPR050523">
    <property type="entry name" value="AKR_Detox_Biosynth"/>
</dbReference>
<sequence length="311" mass="33027">MPQIPGTDIVTSSLGLGGNVFGWSADEAASFDVLDAFADAGGTMIDTADVYAAWLGTEGGESETIIGKWMAARGNRGKMIIATKVGSAPGYDNLQPGTIRGALERSLTRLQTDYVDVYYAHYDRPDPLVDTMATFDALVREGKVRSIAASNYSAARLAEALDISADHGWNPYSALQPEYSLLERTVYDTELAPLCVARGLGTFPYYGLARGYLTGKYRLGGPAVDSVRAQGTAQYVNDNGERVLAVLEQVADGHAVPMASVALAWLSTRPAVIAPLASARTVDQLSDLLPAMGLTLTSEEIHALNLVSSTT</sequence>
<reference evidence="2" key="1">
    <citation type="submission" date="2020-05" db="EMBL/GenBank/DDBJ databases">
        <authorList>
            <person name="Chiriac C."/>
            <person name="Salcher M."/>
            <person name="Ghai R."/>
            <person name="Kavagutti S V."/>
        </authorList>
    </citation>
    <scope>NUCLEOTIDE SEQUENCE</scope>
</reference>
<dbReference type="GO" id="GO:0016491">
    <property type="term" value="F:oxidoreductase activity"/>
    <property type="evidence" value="ECO:0007669"/>
    <property type="project" value="InterPro"/>
</dbReference>
<protein>
    <submittedName>
        <fullName evidence="2">Unannotated protein</fullName>
    </submittedName>
</protein>
<dbReference type="InterPro" id="IPR036812">
    <property type="entry name" value="NAD(P)_OxRdtase_dom_sf"/>
</dbReference>
<gene>
    <name evidence="2" type="ORF">UFOPK3752_01505</name>
    <name evidence="3" type="ORF">UFOPK4150_02461</name>
</gene>
<evidence type="ECO:0000313" key="2">
    <source>
        <dbReference type="EMBL" id="CAB4948462.1"/>
    </source>
</evidence>
<proteinExistence type="predicted"/>
<dbReference type="PRINTS" id="PR00069">
    <property type="entry name" value="ALDKETRDTASE"/>
</dbReference>
<dbReference type="Pfam" id="PF00248">
    <property type="entry name" value="Aldo_ket_red"/>
    <property type="match status" value="1"/>
</dbReference>
<dbReference type="PANTHER" id="PTHR43364">
    <property type="entry name" value="NADH-SPECIFIC METHYLGLYOXAL REDUCTASE-RELATED"/>
    <property type="match status" value="1"/>
</dbReference>
<dbReference type="Gene3D" id="3.20.20.100">
    <property type="entry name" value="NADP-dependent oxidoreductase domain"/>
    <property type="match status" value="1"/>
</dbReference>